<feature type="transmembrane region" description="Helical" evidence="5">
    <location>
        <begin position="44"/>
        <end position="65"/>
    </location>
</feature>
<keyword evidence="2 5" id="KW-0812">Transmembrane</keyword>
<keyword evidence="3 5" id="KW-1133">Transmembrane helix</keyword>
<sequence>MIYLVLVSRMLLTAVFVLSALGKVRNLDAFAEALAQLKEVPKRLTGKVALLVVAAEITVALLLVVTSQAGLISAAVLLLAFTTVIMRAISRRRRVSCNCFGKQGASIGERHLVRNALLVLIALLGAVGEMFSSGSFDLPGIAMAGTVTAALTILIYFWDELVDLVVPLR</sequence>
<feature type="transmembrane region" description="Helical" evidence="5">
    <location>
        <begin position="71"/>
        <end position="90"/>
    </location>
</feature>
<evidence type="ECO:0000313" key="7">
    <source>
        <dbReference type="EMBL" id="MFC0865488.1"/>
    </source>
</evidence>
<proteinExistence type="predicted"/>
<organism evidence="7 8">
    <name type="scientific">Sphaerimonospora cavernae</name>
    <dbReference type="NCBI Taxonomy" id="1740611"/>
    <lineage>
        <taxon>Bacteria</taxon>
        <taxon>Bacillati</taxon>
        <taxon>Actinomycetota</taxon>
        <taxon>Actinomycetes</taxon>
        <taxon>Streptosporangiales</taxon>
        <taxon>Streptosporangiaceae</taxon>
        <taxon>Sphaerimonospora</taxon>
    </lineage>
</organism>
<protein>
    <submittedName>
        <fullName evidence="7">MauE/DoxX family redox-associated membrane protein</fullName>
    </submittedName>
</protein>
<feature type="transmembrane region" description="Helical" evidence="5">
    <location>
        <begin position="138"/>
        <end position="158"/>
    </location>
</feature>
<keyword evidence="4 5" id="KW-0472">Membrane</keyword>
<evidence type="ECO:0000256" key="1">
    <source>
        <dbReference type="ARBA" id="ARBA00004141"/>
    </source>
</evidence>
<evidence type="ECO:0000256" key="5">
    <source>
        <dbReference type="SAM" id="Phobius"/>
    </source>
</evidence>
<evidence type="ECO:0000256" key="3">
    <source>
        <dbReference type="ARBA" id="ARBA00022989"/>
    </source>
</evidence>
<reference evidence="7 8" key="1">
    <citation type="submission" date="2024-09" db="EMBL/GenBank/DDBJ databases">
        <authorList>
            <person name="Sun Q."/>
            <person name="Mori K."/>
        </authorList>
    </citation>
    <scope>NUCLEOTIDE SEQUENCE [LARGE SCALE GENOMIC DNA]</scope>
    <source>
        <strain evidence="7 8">TBRC 1851</strain>
    </source>
</reference>
<accession>A0ABV6UBH7</accession>
<dbReference type="RefSeq" id="WP_394303506.1">
    <property type="nucleotide sequence ID" value="NZ_JBHMQT010000055.1"/>
</dbReference>
<feature type="domain" description="Methylamine utilisation protein MauE" evidence="6">
    <location>
        <begin position="3"/>
        <end position="127"/>
    </location>
</feature>
<evidence type="ECO:0000256" key="2">
    <source>
        <dbReference type="ARBA" id="ARBA00022692"/>
    </source>
</evidence>
<comment type="caution">
    <text evidence="7">The sequence shown here is derived from an EMBL/GenBank/DDBJ whole genome shotgun (WGS) entry which is preliminary data.</text>
</comment>
<dbReference type="EMBL" id="JBHMQT010000055">
    <property type="protein sequence ID" value="MFC0865488.1"/>
    <property type="molecule type" value="Genomic_DNA"/>
</dbReference>
<dbReference type="Proteomes" id="UP001589870">
    <property type="component" value="Unassembled WGS sequence"/>
</dbReference>
<keyword evidence="8" id="KW-1185">Reference proteome</keyword>
<feature type="transmembrane region" description="Helical" evidence="5">
    <location>
        <begin position="6"/>
        <end position="24"/>
    </location>
</feature>
<comment type="subcellular location">
    <subcellularLocation>
        <location evidence="1">Membrane</location>
        <topology evidence="1">Multi-pass membrane protein</topology>
    </subcellularLocation>
</comment>
<feature type="transmembrane region" description="Helical" evidence="5">
    <location>
        <begin position="111"/>
        <end position="132"/>
    </location>
</feature>
<evidence type="ECO:0000259" key="6">
    <source>
        <dbReference type="Pfam" id="PF07291"/>
    </source>
</evidence>
<name>A0ABV6UBH7_9ACTN</name>
<evidence type="ECO:0000313" key="8">
    <source>
        <dbReference type="Proteomes" id="UP001589870"/>
    </source>
</evidence>
<gene>
    <name evidence="7" type="ORF">ACFHYQ_24650</name>
</gene>
<evidence type="ECO:0000256" key="4">
    <source>
        <dbReference type="ARBA" id="ARBA00023136"/>
    </source>
</evidence>
<dbReference type="Pfam" id="PF07291">
    <property type="entry name" value="MauE"/>
    <property type="match status" value="1"/>
</dbReference>
<dbReference type="InterPro" id="IPR009908">
    <property type="entry name" value="Methylamine_util_MauE"/>
</dbReference>